<dbReference type="Gene3D" id="3.40.50.2300">
    <property type="match status" value="2"/>
</dbReference>
<evidence type="ECO:0000259" key="6">
    <source>
        <dbReference type="Pfam" id="PF13407"/>
    </source>
</evidence>
<dbReference type="InterPro" id="IPR028082">
    <property type="entry name" value="Peripla_BP_I"/>
</dbReference>
<dbReference type="SUPFAM" id="SSF53822">
    <property type="entry name" value="Periplasmic binding protein-like I"/>
    <property type="match status" value="1"/>
</dbReference>
<accession>A0A1M5BAV8</accession>
<dbReference type="PANTHER" id="PTHR46847">
    <property type="entry name" value="D-ALLOSE-BINDING PERIPLASMIC PROTEIN-RELATED"/>
    <property type="match status" value="1"/>
</dbReference>
<evidence type="ECO:0000313" key="7">
    <source>
        <dbReference type="EMBL" id="SHF39634.1"/>
    </source>
</evidence>
<feature type="signal peptide" evidence="5">
    <location>
        <begin position="1"/>
        <end position="23"/>
    </location>
</feature>
<protein>
    <submittedName>
        <fullName evidence="7">ABC-type sugar transport system, substrate-binding protein, contains N-terminal xre family HTH domain</fullName>
    </submittedName>
</protein>
<feature type="domain" description="Periplasmic binding protein" evidence="6">
    <location>
        <begin position="58"/>
        <end position="312"/>
    </location>
</feature>
<dbReference type="InterPro" id="IPR025997">
    <property type="entry name" value="SBP_2_dom"/>
</dbReference>
<dbReference type="AlphaFoldDB" id="A0A1M5BAV8"/>
<organism evidence="7 8">
    <name type="scientific">Lactonifactor longoviformis DSM 17459</name>
    <dbReference type="NCBI Taxonomy" id="1122155"/>
    <lineage>
        <taxon>Bacteria</taxon>
        <taxon>Bacillati</taxon>
        <taxon>Bacillota</taxon>
        <taxon>Clostridia</taxon>
        <taxon>Eubacteriales</taxon>
        <taxon>Clostridiaceae</taxon>
        <taxon>Lactonifactor</taxon>
    </lineage>
</organism>
<dbReference type="STRING" id="1122155.SAMN02745158_03581"/>
<dbReference type="GO" id="GO:0030246">
    <property type="term" value="F:carbohydrate binding"/>
    <property type="evidence" value="ECO:0007669"/>
    <property type="project" value="UniProtKB-ARBA"/>
</dbReference>
<dbReference type="GO" id="GO:0030313">
    <property type="term" value="C:cell envelope"/>
    <property type="evidence" value="ECO:0007669"/>
    <property type="project" value="UniProtKB-SubCell"/>
</dbReference>
<name>A0A1M5BAV8_9CLOT</name>
<evidence type="ECO:0000256" key="1">
    <source>
        <dbReference type="ARBA" id="ARBA00004196"/>
    </source>
</evidence>
<dbReference type="PANTHER" id="PTHR46847:SF1">
    <property type="entry name" value="D-ALLOSE-BINDING PERIPLASMIC PROTEIN-RELATED"/>
    <property type="match status" value="1"/>
</dbReference>
<evidence type="ECO:0000256" key="5">
    <source>
        <dbReference type="SAM" id="SignalP"/>
    </source>
</evidence>
<comment type="subcellular location">
    <subcellularLocation>
        <location evidence="1">Cell envelope</location>
    </subcellularLocation>
</comment>
<dbReference type="Proteomes" id="UP000184245">
    <property type="component" value="Unassembled WGS sequence"/>
</dbReference>
<evidence type="ECO:0000256" key="2">
    <source>
        <dbReference type="ARBA" id="ARBA00007639"/>
    </source>
</evidence>
<evidence type="ECO:0000313" key="8">
    <source>
        <dbReference type="Proteomes" id="UP000184245"/>
    </source>
</evidence>
<dbReference type="OrthoDB" id="569491at2"/>
<feature type="region of interest" description="Disordered" evidence="4">
    <location>
        <begin position="28"/>
        <end position="50"/>
    </location>
</feature>
<keyword evidence="7" id="KW-0762">Sugar transport</keyword>
<dbReference type="EMBL" id="FQVI01000025">
    <property type="protein sequence ID" value="SHF39634.1"/>
    <property type="molecule type" value="Genomic_DNA"/>
</dbReference>
<keyword evidence="3 5" id="KW-0732">Signal</keyword>
<keyword evidence="7" id="KW-0813">Transport</keyword>
<evidence type="ECO:0000256" key="3">
    <source>
        <dbReference type="ARBA" id="ARBA00022729"/>
    </source>
</evidence>
<comment type="similarity">
    <text evidence="2">Belongs to the bacterial solute-binding protein 2 family.</text>
</comment>
<reference evidence="7 8" key="1">
    <citation type="submission" date="2016-11" db="EMBL/GenBank/DDBJ databases">
        <authorList>
            <person name="Jaros S."/>
            <person name="Januszkiewicz K."/>
            <person name="Wedrychowicz H."/>
        </authorList>
    </citation>
    <scope>NUCLEOTIDE SEQUENCE [LARGE SCALE GENOMIC DNA]</scope>
    <source>
        <strain evidence="7 8">DSM 17459</strain>
    </source>
</reference>
<keyword evidence="8" id="KW-1185">Reference proteome</keyword>
<dbReference type="PROSITE" id="PS51257">
    <property type="entry name" value="PROKAR_LIPOPROTEIN"/>
    <property type="match status" value="1"/>
</dbReference>
<dbReference type="Pfam" id="PF13407">
    <property type="entry name" value="Peripla_BP_4"/>
    <property type="match status" value="1"/>
</dbReference>
<sequence length="368" mass="39400">MRKRIKKGAALILSIVLAAGMLAGCGGKDETAEKEPDKETQTAGETKTDTESGDKVKFVFVTPLIAHQVWLGAKEGIEQAQKDFPGLEVSWVGPTGLDANEMIKCIELAIADGADGIATFGLSESAMESCFKDCYEAGIDLYTAGGDTPNLHQYLAGGCNPDAVNWGYLGGKEVGKALEGKKIVAAEMLYQLDSELAIGVMEGYEKAFAEHEAGFEVVQQLSSDSDATVALQHAKDLFTAYPEVNAVVCCGGECAAAIAQAMKEMGKEPGSVIIFGDGMQEDCLEEINSGYVLGSLAQNYFQYGYRPAMWTYMKKMFGAQPAETFVDAGVTPINGENVDSFADHFKEGKQWFDADFPDQDWSAATGAK</sequence>
<evidence type="ECO:0000256" key="4">
    <source>
        <dbReference type="SAM" id="MobiDB-lite"/>
    </source>
</evidence>
<feature type="chain" id="PRO_5039429274" evidence="5">
    <location>
        <begin position="24"/>
        <end position="368"/>
    </location>
</feature>
<proteinExistence type="inferred from homology"/>
<dbReference type="RefSeq" id="WP_072854146.1">
    <property type="nucleotide sequence ID" value="NZ_FQVI01000025.1"/>
</dbReference>
<gene>
    <name evidence="7" type="ORF">SAMN02745158_03581</name>
</gene>